<reference evidence="3" key="1">
    <citation type="submission" date="2015-01" db="EMBL/GenBank/DDBJ databases">
        <title>Draft genome sequence of Rhodococcus pyridinivorans strain KG-16, a hydrocarbon-degrading bacterium.</title>
        <authorList>
            <person name="Aggarwal R.K."/>
            <person name="Dawar C."/>
        </authorList>
    </citation>
    <scope>NUCLEOTIDE SEQUENCE [LARGE SCALE GENOMIC DNA]</scope>
    <source>
        <strain evidence="3">KG-16</strain>
    </source>
</reference>
<dbReference type="InterPro" id="IPR021385">
    <property type="entry name" value="DUF3017"/>
</dbReference>
<keyword evidence="1" id="KW-1133">Transmembrane helix</keyword>
<feature type="transmembrane region" description="Helical" evidence="1">
    <location>
        <begin position="36"/>
        <end position="54"/>
    </location>
</feature>
<name>A0A0V9UMA0_9NOCA</name>
<comment type="caution">
    <text evidence="2">The sequence shown here is derived from an EMBL/GenBank/DDBJ whole genome shotgun (WGS) entry which is preliminary data.</text>
</comment>
<dbReference type="RefSeq" id="WP_016692847.1">
    <property type="nucleotide sequence ID" value="NZ_AZXY01000003.1"/>
</dbReference>
<organism evidence="2 3">
    <name type="scientific">Rhodococcus pyridinivorans KG-16</name>
    <dbReference type="NCBI Taxonomy" id="1441730"/>
    <lineage>
        <taxon>Bacteria</taxon>
        <taxon>Bacillati</taxon>
        <taxon>Actinomycetota</taxon>
        <taxon>Actinomycetes</taxon>
        <taxon>Mycobacteriales</taxon>
        <taxon>Nocardiaceae</taxon>
        <taxon>Rhodococcus</taxon>
    </lineage>
</organism>
<feature type="transmembrane region" description="Helical" evidence="1">
    <location>
        <begin position="66"/>
        <end position="88"/>
    </location>
</feature>
<dbReference type="PATRIC" id="fig|1441730.3.peg.1495"/>
<dbReference type="GeneID" id="86867059"/>
<accession>A0A0V9UMA0</accession>
<dbReference type="EMBL" id="AZXY01000003">
    <property type="protein sequence ID" value="KSZ59130.1"/>
    <property type="molecule type" value="Genomic_DNA"/>
</dbReference>
<evidence type="ECO:0000313" key="2">
    <source>
        <dbReference type="EMBL" id="KSZ59130.1"/>
    </source>
</evidence>
<evidence type="ECO:0000256" key="1">
    <source>
        <dbReference type="SAM" id="Phobius"/>
    </source>
</evidence>
<proteinExistence type="predicted"/>
<keyword evidence="1" id="KW-0812">Transmembrane</keyword>
<sequence>MAQALRFTRLNLPLLAVTLVIAAAVILVIADRWRRGAFVFGGATILAGLFRWALDEDKVGVLAVRGKAFDVASMMVVGGIVVALAASIDPLGTD</sequence>
<dbReference type="AlphaFoldDB" id="A0A0V9UMA0"/>
<gene>
    <name evidence="2" type="ORF">Z045_07120</name>
</gene>
<reference evidence="2 3" key="2">
    <citation type="journal article" date="2016" name="Genome Announc.">
        <title>Draft Genome Sequence of a Versatile Hydrocarbon-Degrading Bacterium, Rhodococcus pyridinivorans Strain KG-16, Collected from Oil Fields in India.</title>
        <authorList>
            <person name="Aggarwal R.K."/>
            <person name="Dawar C."/>
            <person name="Phanindranath R."/>
            <person name="Mutnuri L."/>
            <person name="Dayal A.M."/>
        </authorList>
    </citation>
    <scope>NUCLEOTIDE SEQUENCE [LARGE SCALE GENOMIC DNA]</scope>
    <source>
        <strain evidence="2 3">KG-16</strain>
    </source>
</reference>
<dbReference type="Proteomes" id="UP000053060">
    <property type="component" value="Unassembled WGS sequence"/>
</dbReference>
<keyword evidence="1" id="KW-0472">Membrane</keyword>
<feature type="transmembrane region" description="Helical" evidence="1">
    <location>
        <begin position="12"/>
        <end position="30"/>
    </location>
</feature>
<dbReference type="Pfam" id="PF11222">
    <property type="entry name" value="DUF3017"/>
    <property type="match status" value="1"/>
</dbReference>
<protein>
    <submittedName>
        <fullName evidence="2">Membrane protein</fullName>
    </submittedName>
</protein>
<evidence type="ECO:0000313" key="3">
    <source>
        <dbReference type="Proteomes" id="UP000053060"/>
    </source>
</evidence>